<gene>
    <name evidence="6" type="ORF">HYG86_14950</name>
</gene>
<dbReference type="EMBL" id="CP058559">
    <property type="protein sequence ID" value="QNO15972.1"/>
    <property type="molecule type" value="Genomic_DNA"/>
</dbReference>
<dbReference type="AlphaFoldDB" id="A0A7G9WBB0"/>
<dbReference type="InterPro" id="IPR004089">
    <property type="entry name" value="MCPsignal_dom"/>
</dbReference>
<evidence type="ECO:0000256" key="1">
    <source>
        <dbReference type="ARBA" id="ARBA00023224"/>
    </source>
</evidence>
<evidence type="ECO:0000256" key="2">
    <source>
        <dbReference type="PROSITE-ProRule" id="PRU00284"/>
    </source>
</evidence>
<feature type="transmembrane region" description="Helical" evidence="4">
    <location>
        <begin position="194"/>
        <end position="217"/>
    </location>
</feature>
<dbReference type="PANTHER" id="PTHR32089">
    <property type="entry name" value="METHYL-ACCEPTING CHEMOTAXIS PROTEIN MCPB"/>
    <property type="match status" value="1"/>
</dbReference>
<dbReference type="KEGG" id="acae:HYG86_14950"/>
<sequence>MNSIKTKMVVLILLLVIVSSMSTVGVGFINSIKSTNNIVNTLYEQQLDRIGSTFELYIKGQFGSLSLNGQGQLVDQEGESIEERFAPIDEFSKEADVVSTIFVKEGNDFKRILTNVEDAQGKRIVGTVLDKDGEAYREVMNKNTYIGEANISGMPYVTKYSPILDGNNNIIGIYFVGKSSEVVSSMVSETRVSAIRSVSLVVLLILITASGLSYLLANSIAKPIMNITSVIKKQSNLDFRFDEKSEAAKYFNRKDEIGVMTKALKNMEDNVREFIVKTAETARHVAASSEELTSITDQSAKASEEVARAIEEIARGAGDQARDTENSSYTVDEMGRLLGQNVEYNRELNEAAQEIDNQKNEGFNIIESLMQKSRENNEVSQVVFEAIVSNNESAEKIEKASTMIQSIADQTNLLALNAAIEAARAGEAGRGFAVVADEIRKLAESSNSFTKEIKEVIEDLKAKSQSAVKTMGDAKEIVDEQNQNVMDTKEKFDMIASAVTTTNRVIEKLNHSVESMNTNKDRLMDLMQNLAAIAEENAAGTEETSASIEQQTASMEEIASSSEGLAQRAQELEELIRKFKY</sequence>
<dbReference type="InterPro" id="IPR029151">
    <property type="entry name" value="Sensor-like_sf"/>
</dbReference>
<feature type="domain" description="Methyl-accepting transducer" evidence="5">
    <location>
        <begin position="295"/>
        <end position="552"/>
    </location>
</feature>
<evidence type="ECO:0000256" key="3">
    <source>
        <dbReference type="SAM" id="Coils"/>
    </source>
</evidence>
<evidence type="ECO:0000313" key="7">
    <source>
        <dbReference type="Proteomes" id="UP000516160"/>
    </source>
</evidence>
<reference evidence="6 7" key="1">
    <citation type="submission" date="2020-07" db="EMBL/GenBank/DDBJ databases">
        <title>Alkalicella. sp. LB2 genome.</title>
        <authorList>
            <person name="Postec A."/>
            <person name="Quemeneur M."/>
        </authorList>
    </citation>
    <scope>NUCLEOTIDE SEQUENCE [LARGE SCALE GENOMIC DNA]</scope>
    <source>
        <strain evidence="6 7">LB2</strain>
    </source>
</reference>
<organism evidence="6 7">
    <name type="scientific">Alkalicella caledoniensis</name>
    <dbReference type="NCBI Taxonomy" id="2731377"/>
    <lineage>
        <taxon>Bacteria</taxon>
        <taxon>Bacillati</taxon>
        <taxon>Bacillota</taxon>
        <taxon>Clostridia</taxon>
        <taxon>Eubacteriales</taxon>
        <taxon>Proteinivoracaceae</taxon>
        <taxon>Alkalicella</taxon>
    </lineage>
</organism>
<dbReference type="GO" id="GO:0016020">
    <property type="term" value="C:membrane"/>
    <property type="evidence" value="ECO:0007669"/>
    <property type="project" value="InterPro"/>
</dbReference>
<dbReference type="SMART" id="SM00283">
    <property type="entry name" value="MA"/>
    <property type="match status" value="1"/>
</dbReference>
<dbReference type="Proteomes" id="UP000516160">
    <property type="component" value="Chromosome"/>
</dbReference>
<dbReference type="InterPro" id="IPR033462">
    <property type="entry name" value="Cache_3-Cache_2"/>
</dbReference>
<keyword evidence="4" id="KW-0812">Transmembrane</keyword>
<keyword evidence="1 2" id="KW-0807">Transducer</keyword>
<dbReference type="SUPFAM" id="SSF58104">
    <property type="entry name" value="Methyl-accepting chemotaxis protein (MCP) signaling domain"/>
    <property type="match status" value="1"/>
</dbReference>
<dbReference type="Pfam" id="PF00015">
    <property type="entry name" value="MCPsignal"/>
    <property type="match status" value="1"/>
</dbReference>
<evidence type="ECO:0000256" key="4">
    <source>
        <dbReference type="SAM" id="Phobius"/>
    </source>
</evidence>
<evidence type="ECO:0000313" key="6">
    <source>
        <dbReference type="EMBL" id="QNO15972.1"/>
    </source>
</evidence>
<feature type="coiled-coil region" evidence="3">
    <location>
        <begin position="334"/>
        <end position="361"/>
    </location>
</feature>
<keyword evidence="7" id="KW-1185">Reference proteome</keyword>
<dbReference type="Gene3D" id="1.10.287.950">
    <property type="entry name" value="Methyl-accepting chemotaxis protein"/>
    <property type="match status" value="1"/>
</dbReference>
<protein>
    <submittedName>
        <fullName evidence="6">Cache 3/Cache 2 fusion domain-containing protein</fullName>
    </submittedName>
</protein>
<dbReference type="PANTHER" id="PTHR32089:SF112">
    <property type="entry name" value="LYSOZYME-LIKE PROTEIN-RELATED"/>
    <property type="match status" value="1"/>
</dbReference>
<accession>A0A7G9WBB0</accession>
<dbReference type="PROSITE" id="PS50111">
    <property type="entry name" value="CHEMOTAXIS_TRANSDUC_2"/>
    <property type="match status" value="1"/>
</dbReference>
<name>A0A7G9WBB0_ALKCA</name>
<evidence type="ECO:0000259" key="5">
    <source>
        <dbReference type="PROSITE" id="PS50111"/>
    </source>
</evidence>
<dbReference type="RefSeq" id="WP_213166371.1">
    <property type="nucleotide sequence ID" value="NZ_CP058559.1"/>
</dbReference>
<dbReference type="SUPFAM" id="SSF103190">
    <property type="entry name" value="Sensory domain-like"/>
    <property type="match status" value="1"/>
</dbReference>
<dbReference type="Pfam" id="PF17201">
    <property type="entry name" value="Cache_3-Cache_2"/>
    <property type="match status" value="1"/>
</dbReference>
<keyword evidence="4" id="KW-0472">Membrane</keyword>
<keyword evidence="3" id="KW-0175">Coiled coil</keyword>
<proteinExistence type="predicted"/>
<keyword evidence="4" id="KW-1133">Transmembrane helix</keyword>
<dbReference type="GO" id="GO:0007165">
    <property type="term" value="P:signal transduction"/>
    <property type="evidence" value="ECO:0007669"/>
    <property type="project" value="UniProtKB-KW"/>
</dbReference>